<reference evidence="2 3" key="1">
    <citation type="journal article" date="2019" name="Int. J. Syst. Evol. Microbiol.">
        <title>The Global Catalogue of Microorganisms (GCM) 10K type strain sequencing project: providing services to taxonomists for standard genome sequencing and annotation.</title>
        <authorList>
            <consortium name="The Broad Institute Genomics Platform"/>
            <consortium name="The Broad Institute Genome Sequencing Center for Infectious Disease"/>
            <person name="Wu L."/>
            <person name="Ma J."/>
        </authorList>
    </citation>
    <scope>NUCLEOTIDE SEQUENCE [LARGE SCALE GENOMIC DNA]</scope>
    <source>
        <strain evidence="2 3">JCM 13244</strain>
    </source>
</reference>
<dbReference type="RefSeq" id="WP_246585622.1">
    <property type="nucleotide sequence ID" value="NZ_BAAALR010000146.1"/>
</dbReference>
<dbReference type="InterPro" id="IPR029062">
    <property type="entry name" value="Class_I_gatase-like"/>
</dbReference>
<comment type="caution">
    <text evidence="2">The sequence shown here is derived from an EMBL/GenBank/DDBJ whole genome shotgun (WGS) entry which is preliminary data.</text>
</comment>
<feature type="region of interest" description="Disordered" evidence="1">
    <location>
        <begin position="92"/>
        <end position="143"/>
    </location>
</feature>
<dbReference type="SUPFAM" id="SSF52317">
    <property type="entry name" value="Class I glutamine amidotransferase-like"/>
    <property type="match status" value="1"/>
</dbReference>
<evidence type="ECO:0008006" key="4">
    <source>
        <dbReference type="Google" id="ProtNLM"/>
    </source>
</evidence>
<feature type="compositionally biased region" description="Basic and acidic residues" evidence="1">
    <location>
        <begin position="132"/>
        <end position="143"/>
    </location>
</feature>
<keyword evidence="3" id="KW-1185">Reference proteome</keyword>
<dbReference type="Gene3D" id="3.40.50.880">
    <property type="match status" value="1"/>
</dbReference>
<dbReference type="EMBL" id="BAAALR010000146">
    <property type="protein sequence ID" value="GAA1730993.1"/>
    <property type="molecule type" value="Genomic_DNA"/>
</dbReference>
<proteinExistence type="predicted"/>
<sequence>MTSSGTPARKTGFWLEELAAPYYRFKDAGAEIVPASPKDGRPPLDPKSNEPGFQTDETRRFETDPEATAALSNTVRLDSVAADDVDAVFYPRRPRLPVGPGCRRCRQDPYPRQTYPSAATSSQVWGPSTAMKADDSSPIRRPC</sequence>
<evidence type="ECO:0000313" key="2">
    <source>
        <dbReference type="EMBL" id="GAA1730993.1"/>
    </source>
</evidence>
<evidence type="ECO:0000313" key="3">
    <source>
        <dbReference type="Proteomes" id="UP001499947"/>
    </source>
</evidence>
<gene>
    <name evidence="2" type="ORF">GCM10009680_84900</name>
</gene>
<feature type="region of interest" description="Disordered" evidence="1">
    <location>
        <begin position="32"/>
        <end position="62"/>
    </location>
</feature>
<protein>
    <recommendedName>
        <fullName evidence="4">DJ-1/PfpI domain-containing protein</fullName>
    </recommendedName>
</protein>
<organism evidence="2 3">
    <name type="scientific">Streptomyces yatensis</name>
    <dbReference type="NCBI Taxonomy" id="155177"/>
    <lineage>
        <taxon>Bacteria</taxon>
        <taxon>Bacillati</taxon>
        <taxon>Actinomycetota</taxon>
        <taxon>Actinomycetes</taxon>
        <taxon>Kitasatosporales</taxon>
        <taxon>Streptomycetaceae</taxon>
        <taxon>Streptomyces</taxon>
        <taxon>Streptomyces violaceusniger group</taxon>
    </lineage>
</organism>
<feature type="compositionally biased region" description="Polar residues" evidence="1">
    <location>
        <begin position="114"/>
        <end position="126"/>
    </location>
</feature>
<accession>A0ABN2JL53</accession>
<evidence type="ECO:0000256" key="1">
    <source>
        <dbReference type="SAM" id="MobiDB-lite"/>
    </source>
</evidence>
<feature type="compositionally biased region" description="Basic and acidic residues" evidence="1">
    <location>
        <begin position="38"/>
        <end position="48"/>
    </location>
</feature>
<dbReference type="Proteomes" id="UP001499947">
    <property type="component" value="Unassembled WGS sequence"/>
</dbReference>
<name>A0ABN2JL53_9ACTN</name>